<dbReference type="Proteomes" id="UP000030753">
    <property type="component" value="Unassembled WGS sequence"/>
</dbReference>
<dbReference type="AlphaFoldDB" id="W9IAN0"/>
<reference evidence="1 2" key="1">
    <citation type="submission" date="2011-06" db="EMBL/GenBank/DDBJ databases">
        <title>The Genome Sequence of Fusarium oxysporum FOSC 3-a.</title>
        <authorList>
            <consortium name="The Broad Institute Genome Sequencing Platform"/>
            <person name="Ma L.-J."/>
            <person name="Gale L.R."/>
            <person name="Schwartz D.C."/>
            <person name="Zhou S."/>
            <person name="Corby-Kistler H."/>
            <person name="Young S.K."/>
            <person name="Zeng Q."/>
            <person name="Gargeya S."/>
            <person name="Fitzgerald M."/>
            <person name="Haas B."/>
            <person name="Abouelleil A."/>
            <person name="Alvarado L."/>
            <person name="Arachchi H.M."/>
            <person name="Berlin A."/>
            <person name="Brown A."/>
            <person name="Chapman S.B."/>
            <person name="Chen Z."/>
            <person name="Dunbar C."/>
            <person name="Freedman E."/>
            <person name="Gearin G."/>
            <person name="Gellesch M."/>
            <person name="Goldberg J."/>
            <person name="Griggs A."/>
            <person name="Gujja S."/>
            <person name="Heiman D."/>
            <person name="Howarth C."/>
            <person name="Larson L."/>
            <person name="Lui A."/>
            <person name="MacDonald P.J.P."/>
            <person name="Mehta T."/>
            <person name="Montmayeur A."/>
            <person name="Murphy C."/>
            <person name="Neiman D."/>
            <person name="Pearson M."/>
            <person name="Priest M."/>
            <person name="Roberts A."/>
            <person name="Saif S."/>
            <person name="Shea T."/>
            <person name="Shenoy N."/>
            <person name="Sisk P."/>
            <person name="Stolte C."/>
            <person name="Sykes S."/>
            <person name="Wortman J."/>
            <person name="Nusbaum C."/>
            <person name="Birren B."/>
        </authorList>
    </citation>
    <scope>NUCLEOTIDE SEQUENCE [LARGE SCALE GENOMIC DNA]</scope>
    <source>
        <strain evidence="2">FOSC 3-a</strain>
    </source>
</reference>
<gene>
    <name evidence="1" type="ORF">FOYG_08880</name>
</gene>
<dbReference type="HOGENOM" id="CLU_086418_0_0_1"/>
<protein>
    <submittedName>
        <fullName evidence="1">Uncharacterized protein</fullName>
    </submittedName>
</protein>
<name>W9IAN0_FUSOX</name>
<sequence length="224" mass="25479">MRLTTSRGHQPGLAITLFDQQSPFTARLGSGFAAATNITKFDLTLSNFPDGTIGDAIVEEGKVRRIFESMVQLEKLYLEPHGMPIFSAIPSEMTFPRPRFVQFSCRHLHPKIFLDFVRRHGGTLQTLIIEHCSLRPYDKDLPWWKVTDQLTEFHDQGILQLEEGSGIDNVFEGVPITDCGRNGSLQDLGQIWKYDEDGKWDRWLNAQEEEVNEMLLSGAFVPDP</sequence>
<evidence type="ECO:0000313" key="2">
    <source>
        <dbReference type="Proteomes" id="UP000030753"/>
    </source>
</evidence>
<organism evidence="1 2">
    <name type="scientific">Fusarium oxysporum NRRL 32931</name>
    <dbReference type="NCBI Taxonomy" id="660029"/>
    <lineage>
        <taxon>Eukaryota</taxon>
        <taxon>Fungi</taxon>
        <taxon>Dikarya</taxon>
        <taxon>Ascomycota</taxon>
        <taxon>Pezizomycotina</taxon>
        <taxon>Sordariomycetes</taxon>
        <taxon>Hypocreomycetidae</taxon>
        <taxon>Hypocreales</taxon>
        <taxon>Nectriaceae</taxon>
        <taxon>Fusarium</taxon>
        <taxon>Fusarium oxysporum species complex</taxon>
    </lineage>
</organism>
<accession>W9IAN0</accession>
<dbReference type="OrthoDB" id="5422579at2759"/>
<evidence type="ECO:0000313" key="1">
    <source>
        <dbReference type="EMBL" id="EWY91963.1"/>
    </source>
</evidence>
<proteinExistence type="predicted"/>
<dbReference type="EMBL" id="JH717843">
    <property type="protein sequence ID" value="EWY91963.1"/>
    <property type="molecule type" value="Genomic_DNA"/>
</dbReference>